<keyword evidence="2" id="KW-1185">Reference proteome</keyword>
<organism evidence="1 2">
    <name type="scientific">Candidatus Brevifilum fermentans</name>
    <dbReference type="NCBI Taxonomy" id="1986204"/>
    <lineage>
        <taxon>Bacteria</taxon>
        <taxon>Bacillati</taxon>
        <taxon>Chloroflexota</taxon>
        <taxon>Anaerolineae</taxon>
        <taxon>Anaerolineales</taxon>
        <taxon>Anaerolineaceae</taxon>
        <taxon>Candidatus Brevifilum</taxon>
    </lineage>
</organism>
<protein>
    <submittedName>
        <fullName evidence="1">Uncharacterized protein</fullName>
    </submittedName>
</protein>
<sequence>MNAIQLIIELKSSLLVASTHYGDENSRISLEYIPGSTIKGAVIHQFVKQDTFTDQDIYSKDATFRKYFFDDQVIFLNAYPYNSTFFDHPRAIPVPLSWQTEKQNLEEQNNEREVFDYAYDDDADLNQAKTEPRKFFWQVPERISDEPIRYPLISPKMISTVHNMSVHPHIKKPDSSTVFRYDVIAPKQVFCSYILFKDEALLKSIEPLVPTGSVFLGGSRSARYGHTHITKVEVKNWEEFESQGDDSDDDVVITLLSDMILKDSSGEPSFDFSLALKKHLNLTSKPKPVRAFIKTGIAGGFNRKWGLPIIQDPVILKGSCFVYHKNEFSDLNTLKSDTQWGLGERISDGFGRIGINLVGNASFETYIPSIEASETAPVSSESEYLIKQFIEKTIQKRIDQKLLSYLAEVESTNPPENTQLNKIRILAKQAVRSPLDENLEISRFFEANMKELAFLQFDRRFLVIRHEKYTWRAWIIKMIKDADGFAQLGFQKQDYQVLGESYTPDQAKKAEVAYRIIEAVADKVIKEKR</sequence>
<name>A0A1Y6K314_9CHLR</name>
<reference evidence="2" key="1">
    <citation type="submission" date="2017-05" db="EMBL/GenBank/DDBJ databases">
        <authorList>
            <person name="Kirkegaard R."/>
            <person name="Mcilroy J S."/>
        </authorList>
    </citation>
    <scope>NUCLEOTIDE SEQUENCE [LARGE SCALE GENOMIC DNA]</scope>
</reference>
<accession>A0A1Y6K314</accession>
<dbReference type="AlphaFoldDB" id="A0A1Y6K314"/>
<evidence type="ECO:0000313" key="1">
    <source>
        <dbReference type="EMBL" id="SMX53956.1"/>
    </source>
</evidence>
<dbReference type="Proteomes" id="UP000195514">
    <property type="component" value="Chromosome I"/>
</dbReference>
<dbReference type="OrthoDB" id="482771at2"/>
<dbReference type="EMBL" id="LT859958">
    <property type="protein sequence ID" value="SMX53956.1"/>
    <property type="molecule type" value="Genomic_DNA"/>
</dbReference>
<gene>
    <name evidence="1" type="ORF">CFX1CAM_0891</name>
</gene>
<dbReference type="RefSeq" id="WP_087861860.1">
    <property type="nucleotide sequence ID" value="NZ_LT859958.1"/>
</dbReference>
<proteinExistence type="predicted"/>
<dbReference type="KEGG" id="abat:CFX1CAM_0891"/>
<evidence type="ECO:0000313" key="2">
    <source>
        <dbReference type="Proteomes" id="UP000195514"/>
    </source>
</evidence>